<name>A0A2S4W1M1_9BASI</name>
<dbReference type="InterPro" id="IPR039024">
    <property type="entry name" value="RTC4"/>
</dbReference>
<feature type="compositionally biased region" description="Polar residues" evidence="1">
    <location>
        <begin position="55"/>
        <end position="64"/>
    </location>
</feature>
<protein>
    <recommendedName>
        <fullName evidence="4">Restriction of telomere capping protein 4</fullName>
    </recommendedName>
</protein>
<feature type="compositionally biased region" description="Basic residues" evidence="1">
    <location>
        <begin position="17"/>
        <end position="27"/>
    </location>
</feature>
<dbReference type="AlphaFoldDB" id="A0A2S4W1M1"/>
<feature type="region of interest" description="Disordered" evidence="1">
    <location>
        <begin position="9"/>
        <end position="70"/>
    </location>
</feature>
<evidence type="ECO:0000313" key="2">
    <source>
        <dbReference type="EMBL" id="POW15666.1"/>
    </source>
</evidence>
<accession>A0A2S4W1M1</accession>
<sequence length="346" mass="38335">MLSFEFAIEDVAPPRKSCSRSKKKKHRIPAESSASKQTTANSPSSTLPSLIRPTTGPSEGTLPSSKDEPLCLMPAENPPLQVGLPAATRASHAPSMTLCGQDQEAVIHPAFRVNNCLSDVNDCLSDIAQPEMEEQVSEDPEGLCRFCDERLPHPQSARLAALGTSLVRRREVARRYSRVNPLALHLPFPVTADYCRLHQTEIQIIPMGIKQGWPTQIDFSKLSKSVPATSIDHPAQKHTNHLSDRRVEKLADHLWAVIHKAVASDFWEPALRVLTDLPTARLYSTLETVTRLAHPLDPEYLLRKGLMPEAALCLIGLDMSLPMSHPKVRATLEQSREFGNAMYPDE</sequence>
<feature type="non-terminal residue" evidence="2">
    <location>
        <position position="346"/>
    </location>
</feature>
<gene>
    <name evidence="2" type="ORF">PSTT_01966</name>
</gene>
<evidence type="ECO:0000256" key="1">
    <source>
        <dbReference type="SAM" id="MobiDB-lite"/>
    </source>
</evidence>
<dbReference type="PANTHER" id="PTHR41391:SF1">
    <property type="entry name" value="RESTRICTION OF TELOMERE CAPPING PROTEIN 4"/>
    <property type="match status" value="1"/>
</dbReference>
<dbReference type="VEuPathDB" id="FungiDB:PSHT_03871"/>
<comment type="caution">
    <text evidence="2">The sequence shown here is derived from an EMBL/GenBank/DDBJ whole genome shotgun (WGS) entry which is preliminary data.</text>
</comment>
<proteinExistence type="predicted"/>
<dbReference type="VEuPathDB" id="FungiDB:PSTT_01966"/>
<keyword evidence="3" id="KW-1185">Reference proteome</keyword>
<feature type="compositionally biased region" description="Polar residues" evidence="1">
    <location>
        <begin position="32"/>
        <end position="48"/>
    </location>
</feature>
<reference evidence="2" key="1">
    <citation type="submission" date="2017-12" db="EMBL/GenBank/DDBJ databases">
        <title>Gene loss provides genomic basis for host adaptation in cereal stripe rust fungi.</title>
        <authorList>
            <person name="Xia C."/>
        </authorList>
    </citation>
    <scope>NUCLEOTIDE SEQUENCE [LARGE SCALE GENOMIC DNA]</scope>
    <source>
        <strain evidence="2">93-210</strain>
    </source>
</reference>
<dbReference type="PANTHER" id="PTHR41391">
    <property type="entry name" value="RESTRICTION OF TELOMERE CAPPING PROTEIN 4"/>
    <property type="match status" value="1"/>
</dbReference>
<dbReference type="EMBL" id="PKSL01000011">
    <property type="protein sequence ID" value="POW15666.1"/>
    <property type="molecule type" value="Genomic_DNA"/>
</dbReference>
<dbReference type="Proteomes" id="UP000239156">
    <property type="component" value="Unassembled WGS sequence"/>
</dbReference>
<evidence type="ECO:0000313" key="3">
    <source>
        <dbReference type="Proteomes" id="UP000239156"/>
    </source>
</evidence>
<organism evidence="2 3">
    <name type="scientific">Puccinia striiformis</name>
    <dbReference type="NCBI Taxonomy" id="27350"/>
    <lineage>
        <taxon>Eukaryota</taxon>
        <taxon>Fungi</taxon>
        <taxon>Dikarya</taxon>
        <taxon>Basidiomycota</taxon>
        <taxon>Pucciniomycotina</taxon>
        <taxon>Pucciniomycetes</taxon>
        <taxon>Pucciniales</taxon>
        <taxon>Pucciniaceae</taxon>
        <taxon>Puccinia</taxon>
    </lineage>
</organism>
<evidence type="ECO:0008006" key="4">
    <source>
        <dbReference type="Google" id="ProtNLM"/>
    </source>
</evidence>